<dbReference type="Proteomes" id="UP000321051">
    <property type="component" value="Unassembled WGS sequence"/>
</dbReference>
<name>A0A510Y972_MARHA</name>
<accession>A0A510Y972</accession>
<keyword evidence="2" id="KW-1185">Reference proteome</keyword>
<reference evidence="1 2" key="1">
    <citation type="submission" date="2019-07" db="EMBL/GenBank/DDBJ databases">
        <title>Whole genome shotgun sequence of Marinococcus halophilus NBRC 102359.</title>
        <authorList>
            <person name="Hosoyama A."/>
            <person name="Uohara A."/>
            <person name="Ohji S."/>
            <person name="Ichikawa N."/>
        </authorList>
    </citation>
    <scope>NUCLEOTIDE SEQUENCE [LARGE SCALE GENOMIC DNA]</scope>
    <source>
        <strain evidence="1 2">NBRC 102359</strain>
    </source>
</reference>
<comment type="caution">
    <text evidence="1">The sequence shown here is derived from an EMBL/GenBank/DDBJ whole genome shotgun (WGS) entry which is preliminary data.</text>
</comment>
<protein>
    <submittedName>
        <fullName evidence="1">Uncharacterized protein</fullName>
    </submittedName>
</protein>
<dbReference type="EMBL" id="BJUN01000018">
    <property type="protein sequence ID" value="GEK59713.1"/>
    <property type="molecule type" value="Genomic_DNA"/>
</dbReference>
<dbReference type="AlphaFoldDB" id="A0A510Y972"/>
<evidence type="ECO:0000313" key="2">
    <source>
        <dbReference type="Proteomes" id="UP000321051"/>
    </source>
</evidence>
<organism evidence="1 2">
    <name type="scientific">Marinococcus halophilus</name>
    <dbReference type="NCBI Taxonomy" id="1371"/>
    <lineage>
        <taxon>Bacteria</taxon>
        <taxon>Bacillati</taxon>
        <taxon>Bacillota</taxon>
        <taxon>Bacilli</taxon>
        <taxon>Bacillales</taxon>
        <taxon>Bacillaceae</taxon>
        <taxon>Marinococcus</taxon>
    </lineage>
</organism>
<gene>
    <name evidence="1" type="ORF">MHA01_26180</name>
</gene>
<sequence>MSQGEAVIVLKLAIRFVKKITSTAFVYADCSLCSDTLKNSSEQKEPSVYMTTRLCIYHYLAILPIIALEKRLF</sequence>
<proteinExistence type="predicted"/>
<evidence type="ECO:0000313" key="1">
    <source>
        <dbReference type="EMBL" id="GEK59713.1"/>
    </source>
</evidence>